<feature type="transmembrane region" description="Helical" evidence="6">
    <location>
        <begin position="101"/>
        <end position="119"/>
    </location>
</feature>
<dbReference type="InterPro" id="IPR007267">
    <property type="entry name" value="GtrA_DPMS_TM"/>
</dbReference>
<dbReference type="GO" id="GO:0005886">
    <property type="term" value="C:plasma membrane"/>
    <property type="evidence" value="ECO:0007669"/>
    <property type="project" value="TreeGrafter"/>
</dbReference>
<evidence type="ECO:0000313" key="8">
    <source>
        <dbReference type="EMBL" id="PIT86577.1"/>
    </source>
</evidence>
<evidence type="ECO:0000259" key="7">
    <source>
        <dbReference type="Pfam" id="PF04138"/>
    </source>
</evidence>
<feature type="domain" description="GtrA/DPMS transmembrane" evidence="7">
    <location>
        <begin position="10"/>
        <end position="123"/>
    </location>
</feature>
<comment type="subcellular location">
    <subcellularLocation>
        <location evidence="1">Membrane</location>
        <topology evidence="1">Multi-pass membrane protein</topology>
    </subcellularLocation>
</comment>
<dbReference type="EMBL" id="PFBZ01000103">
    <property type="protein sequence ID" value="PIT86577.1"/>
    <property type="molecule type" value="Genomic_DNA"/>
</dbReference>
<evidence type="ECO:0000256" key="6">
    <source>
        <dbReference type="SAM" id="Phobius"/>
    </source>
</evidence>
<dbReference type="AlphaFoldDB" id="A0A2M6W189"/>
<evidence type="ECO:0000256" key="2">
    <source>
        <dbReference type="ARBA" id="ARBA00009399"/>
    </source>
</evidence>
<protein>
    <recommendedName>
        <fullName evidence="7">GtrA/DPMS transmembrane domain-containing protein</fullName>
    </recommendedName>
</protein>
<keyword evidence="5 6" id="KW-0472">Membrane</keyword>
<dbReference type="PANTHER" id="PTHR38459:SF1">
    <property type="entry name" value="PROPHAGE BACTOPRENOL-LINKED GLUCOSE TRANSLOCASE HOMOLOG"/>
    <property type="match status" value="1"/>
</dbReference>
<sequence>MRRHKEQFVRYFVVGMSGFVIDIGTLFVLSKYYGINPTIAVVLNQIVVIGYNFTLNKYWSFSNRDLPHKQLIRYGILAGGNYLFSVVLMYTFNQVFGIDEILVRIGTIALMTLWNFVLYKKWVYR</sequence>
<name>A0A2M6W189_9BACT</name>
<feature type="transmembrane region" description="Helical" evidence="6">
    <location>
        <begin position="39"/>
        <end position="59"/>
    </location>
</feature>
<evidence type="ECO:0000256" key="3">
    <source>
        <dbReference type="ARBA" id="ARBA00022692"/>
    </source>
</evidence>
<evidence type="ECO:0000256" key="5">
    <source>
        <dbReference type="ARBA" id="ARBA00023136"/>
    </source>
</evidence>
<evidence type="ECO:0000313" key="9">
    <source>
        <dbReference type="Proteomes" id="UP000229362"/>
    </source>
</evidence>
<feature type="transmembrane region" description="Helical" evidence="6">
    <location>
        <begin position="12"/>
        <end position="33"/>
    </location>
</feature>
<dbReference type="InterPro" id="IPR051401">
    <property type="entry name" value="GtrA_CellWall_Glycosyl"/>
</dbReference>
<keyword evidence="4 6" id="KW-1133">Transmembrane helix</keyword>
<proteinExistence type="inferred from homology"/>
<evidence type="ECO:0000256" key="4">
    <source>
        <dbReference type="ARBA" id="ARBA00022989"/>
    </source>
</evidence>
<keyword evidence="3 6" id="KW-0812">Transmembrane</keyword>
<reference evidence="9" key="1">
    <citation type="submission" date="2017-09" db="EMBL/GenBank/DDBJ databases">
        <title>Depth-based differentiation of microbial function through sediment-hosted aquifers and enrichment of novel symbionts in the deep terrestrial subsurface.</title>
        <authorList>
            <person name="Probst A.J."/>
            <person name="Ladd B."/>
            <person name="Jarett J.K."/>
            <person name="Geller-Mcgrath D.E."/>
            <person name="Sieber C.M.K."/>
            <person name="Emerson J.B."/>
            <person name="Anantharaman K."/>
            <person name="Thomas B.C."/>
            <person name="Malmstrom R."/>
            <person name="Stieglmeier M."/>
            <person name="Klingl A."/>
            <person name="Woyke T."/>
            <person name="Ryan C.M."/>
            <person name="Banfield J.F."/>
        </authorList>
    </citation>
    <scope>NUCLEOTIDE SEQUENCE [LARGE SCALE GENOMIC DNA]</scope>
</reference>
<accession>A0A2M6W189</accession>
<evidence type="ECO:0000256" key="1">
    <source>
        <dbReference type="ARBA" id="ARBA00004141"/>
    </source>
</evidence>
<organism evidence="8 9">
    <name type="scientific">Candidatus Magasanikbacteria bacterium CG10_big_fil_rev_8_21_14_0_10_43_6</name>
    <dbReference type="NCBI Taxonomy" id="1974650"/>
    <lineage>
        <taxon>Bacteria</taxon>
        <taxon>Candidatus Magasanikiibacteriota</taxon>
    </lineage>
</organism>
<dbReference type="Proteomes" id="UP000229362">
    <property type="component" value="Unassembled WGS sequence"/>
</dbReference>
<dbReference type="Pfam" id="PF04138">
    <property type="entry name" value="GtrA_DPMS_TM"/>
    <property type="match status" value="1"/>
</dbReference>
<dbReference type="GO" id="GO:0000271">
    <property type="term" value="P:polysaccharide biosynthetic process"/>
    <property type="evidence" value="ECO:0007669"/>
    <property type="project" value="InterPro"/>
</dbReference>
<dbReference type="PANTHER" id="PTHR38459">
    <property type="entry name" value="PROPHAGE BACTOPRENOL-LINKED GLUCOSE TRANSLOCASE HOMOLOG"/>
    <property type="match status" value="1"/>
</dbReference>
<gene>
    <name evidence="8" type="ORF">COU33_02405</name>
</gene>
<feature type="transmembrane region" description="Helical" evidence="6">
    <location>
        <begin position="71"/>
        <end position="89"/>
    </location>
</feature>
<comment type="caution">
    <text evidence="8">The sequence shown here is derived from an EMBL/GenBank/DDBJ whole genome shotgun (WGS) entry which is preliminary data.</text>
</comment>
<comment type="similarity">
    <text evidence="2">Belongs to the GtrA family.</text>
</comment>